<dbReference type="AlphaFoldDB" id="A0A7S6T9V2"/>
<dbReference type="PANTHER" id="PTHR13479:SF40">
    <property type="entry name" value="SMALL RIBOSOMAL SUBUNIT PROTEIN BS18M"/>
    <property type="match status" value="1"/>
</dbReference>
<geneLocation type="plastid" evidence="5"/>
<evidence type="ECO:0000256" key="1">
    <source>
        <dbReference type="ARBA" id="ARBA00005589"/>
    </source>
</evidence>
<gene>
    <name evidence="5" type="primary">rps18</name>
    <name evidence="5" type="ORF">PoterioPt_p007</name>
</gene>
<dbReference type="GO" id="GO:0005763">
    <property type="term" value="C:mitochondrial small ribosomal subunit"/>
    <property type="evidence" value="ECO:0007669"/>
    <property type="project" value="TreeGrafter"/>
</dbReference>
<reference evidence="5" key="1">
    <citation type="journal article" date="2020" name="Front. Plant Sci.">
        <title>Comparative Plastid Genomics of Non-Photosynthetic Chrysophytes: Genome Reduction and Compaction.</title>
        <authorList>
            <person name="Kim J.I."/>
            <person name="Jeong M."/>
            <person name="Archibald J.M."/>
            <person name="Shin W."/>
        </authorList>
    </citation>
    <scope>NUCLEOTIDE SEQUENCE</scope>
    <source>
        <strain evidence="5">Yongseonkyo072317C3</strain>
    </source>
</reference>
<dbReference type="InterPro" id="IPR036870">
    <property type="entry name" value="Ribosomal_bS18_sf"/>
</dbReference>
<evidence type="ECO:0000256" key="4">
    <source>
        <dbReference type="RuleBase" id="RU003910"/>
    </source>
</evidence>
<evidence type="ECO:0000256" key="3">
    <source>
        <dbReference type="ARBA" id="ARBA00023274"/>
    </source>
</evidence>
<dbReference type="InterPro" id="IPR001648">
    <property type="entry name" value="Ribosomal_bS18"/>
</dbReference>
<dbReference type="GO" id="GO:0070181">
    <property type="term" value="F:small ribosomal subunit rRNA binding"/>
    <property type="evidence" value="ECO:0007669"/>
    <property type="project" value="TreeGrafter"/>
</dbReference>
<dbReference type="GO" id="GO:0006412">
    <property type="term" value="P:translation"/>
    <property type="evidence" value="ECO:0007669"/>
    <property type="project" value="InterPro"/>
</dbReference>
<dbReference type="Pfam" id="PF01084">
    <property type="entry name" value="Ribosomal_S18"/>
    <property type="match status" value="1"/>
</dbReference>
<name>A0A7S6T9V2_9STRA</name>
<organism evidence="5">
    <name type="scientific">Poteriospumella lacustris</name>
    <dbReference type="NCBI Taxonomy" id="1117027"/>
    <lineage>
        <taxon>Eukaryota</taxon>
        <taxon>Sar</taxon>
        <taxon>Stramenopiles</taxon>
        <taxon>Ochrophyta</taxon>
        <taxon>Chrysophyceae</taxon>
        <taxon>Chromulinales</taxon>
        <taxon>Dinobryaceae</taxon>
        <taxon>Poteriospumella</taxon>
    </lineage>
</organism>
<sequence length="146" mass="17284">MEKKILNNIQASSTFLSVEKKRPKGNWKQRLVERRFSGNQLESSEKNRKKSKAFKKSLLYIFFLKKLLKKGKQQISYLNLPLLKVFLTKYAKIKPRRKTHISLQQQKSLAKSIKRARTLGLLPFITRVTIKRPLKKRKFSTKRNLV</sequence>
<dbReference type="PANTHER" id="PTHR13479">
    <property type="entry name" value="30S RIBOSOMAL PROTEIN S18"/>
    <property type="match status" value="1"/>
</dbReference>
<keyword evidence="2 4" id="KW-0689">Ribosomal protein</keyword>
<protein>
    <submittedName>
        <fullName evidence="5">Ribosomal protein S18</fullName>
    </submittedName>
</protein>
<keyword evidence="5" id="KW-0934">Plastid</keyword>
<comment type="similarity">
    <text evidence="1 4">Belongs to the bacterial ribosomal protein bS18 family.</text>
</comment>
<accession>A0A7S6T9V2</accession>
<dbReference type="Gene3D" id="4.10.640.10">
    <property type="entry name" value="Ribosomal protein S18"/>
    <property type="match status" value="1"/>
</dbReference>
<evidence type="ECO:0000313" key="5">
    <source>
        <dbReference type="EMBL" id="QOU10642.1"/>
    </source>
</evidence>
<proteinExistence type="inferred from homology"/>
<dbReference type="EMBL" id="MN935478">
    <property type="protein sequence ID" value="QOU10642.1"/>
    <property type="molecule type" value="Genomic_DNA"/>
</dbReference>
<dbReference type="HAMAP" id="MF_00270">
    <property type="entry name" value="Ribosomal_bS18"/>
    <property type="match status" value="1"/>
</dbReference>
<dbReference type="PRINTS" id="PR00974">
    <property type="entry name" value="RIBOSOMALS18"/>
</dbReference>
<dbReference type="SUPFAM" id="SSF46911">
    <property type="entry name" value="Ribosomal protein S18"/>
    <property type="match status" value="1"/>
</dbReference>
<evidence type="ECO:0000256" key="2">
    <source>
        <dbReference type="ARBA" id="ARBA00022980"/>
    </source>
</evidence>
<keyword evidence="3 4" id="KW-0687">Ribonucleoprotein</keyword>
<dbReference type="NCBIfam" id="TIGR00165">
    <property type="entry name" value="S18"/>
    <property type="match status" value="1"/>
</dbReference>
<dbReference type="GO" id="GO:0003735">
    <property type="term" value="F:structural constituent of ribosome"/>
    <property type="evidence" value="ECO:0007669"/>
    <property type="project" value="InterPro"/>
</dbReference>